<dbReference type="AlphaFoldDB" id="C4WJX0"/>
<evidence type="ECO:0000256" key="1">
    <source>
        <dbReference type="SAM" id="MobiDB-lite"/>
    </source>
</evidence>
<evidence type="ECO:0000313" key="4">
    <source>
        <dbReference type="Proteomes" id="UP000004386"/>
    </source>
</evidence>
<evidence type="ECO:0000256" key="2">
    <source>
        <dbReference type="SAM" id="Phobius"/>
    </source>
</evidence>
<feature type="transmembrane region" description="Helical" evidence="2">
    <location>
        <begin position="92"/>
        <end position="112"/>
    </location>
</feature>
<protein>
    <submittedName>
        <fullName evidence="3">Uncharacterized protein</fullName>
    </submittedName>
</protein>
<name>C4WJX0_9HYPH</name>
<keyword evidence="2" id="KW-0812">Transmembrane</keyword>
<feature type="region of interest" description="Disordered" evidence="1">
    <location>
        <begin position="115"/>
        <end position="149"/>
    </location>
</feature>
<organism evidence="3 4">
    <name type="scientific">Brucella intermedia LMG 3301</name>
    <dbReference type="NCBI Taxonomy" id="641118"/>
    <lineage>
        <taxon>Bacteria</taxon>
        <taxon>Pseudomonadati</taxon>
        <taxon>Pseudomonadota</taxon>
        <taxon>Alphaproteobacteria</taxon>
        <taxon>Hyphomicrobiales</taxon>
        <taxon>Brucellaceae</taxon>
        <taxon>Brucella/Ochrobactrum group</taxon>
        <taxon>Brucella</taxon>
    </lineage>
</organism>
<dbReference type="Proteomes" id="UP000004386">
    <property type="component" value="Unassembled WGS sequence"/>
</dbReference>
<feature type="compositionally biased region" description="Pro residues" evidence="1">
    <location>
        <begin position="136"/>
        <end position="149"/>
    </location>
</feature>
<sequence>MIYTGFVIAAHDGTHSRRSEHRLPEDHTQCPANCHFPTVVSMAEGTIGGPDMVDPLDPRNNDPRNNDPRTTTDPRLSAPSGMPPPPPARGGSGYLLGAVLLAAIVILAYFFYRNGSGTDTAAPPSPPPATQSEPATPAPAPPASPPAQN</sequence>
<proteinExistence type="predicted"/>
<dbReference type="HOGENOM" id="CLU_1747763_0_0_5"/>
<gene>
    <name evidence="3" type="ORF">OINT_1002352</name>
</gene>
<feature type="region of interest" description="Disordered" evidence="1">
    <location>
        <begin position="43"/>
        <end position="93"/>
    </location>
</feature>
<comment type="caution">
    <text evidence="3">The sequence shown here is derived from an EMBL/GenBank/DDBJ whole genome shotgun (WGS) entry which is preliminary data.</text>
</comment>
<feature type="compositionally biased region" description="Basic and acidic residues" evidence="1">
    <location>
        <begin position="56"/>
        <end position="72"/>
    </location>
</feature>
<keyword evidence="2" id="KW-0472">Membrane</keyword>
<dbReference type="EMBL" id="ACQA01000001">
    <property type="protein sequence ID" value="EEQ96880.1"/>
    <property type="molecule type" value="Genomic_DNA"/>
</dbReference>
<accession>C4WJX0</accession>
<keyword evidence="2" id="KW-1133">Transmembrane helix</keyword>
<evidence type="ECO:0000313" key="3">
    <source>
        <dbReference type="EMBL" id="EEQ96880.1"/>
    </source>
</evidence>
<reference evidence="3 4" key="1">
    <citation type="submission" date="2009-05" db="EMBL/GenBank/DDBJ databases">
        <authorList>
            <person name="Setubal J.C."/>
            <person name="Boyle S."/>
            <person name="Crasta O.R."/>
            <person name="Gillespie J.J."/>
            <person name="Kenyon R.W."/>
            <person name="Lu J."/>
            <person name="Mane S."/>
            <person name="Nagrani S."/>
            <person name="Shallom J.M."/>
            <person name="Shallom S."/>
            <person name="Shukla M."/>
            <person name="Snyder E.E."/>
            <person name="Sobral B.W."/>
            <person name="Wattam A.R."/>
            <person name="Will R."/>
            <person name="Williams K."/>
            <person name="Yoo H."/>
            <person name="Munk C."/>
            <person name="Tapia R."/>
            <person name="Green L."/>
            <person name="Rogers Y."/>
            <person name="Detter J.C."/>
            <person name="Bruce D."/>
            <person name="Brettin T.S."/>
            <person name="Tsolis R."/>
        </authorList>
    </citation>
    <scope>NUCLEOTIDE SEQUENCE [LARGE SCALE GENOMIC DNA]</scope>
    <source>
        <strain evidence="3 4">LMG 3301</strain>
    </source>
</reference>